<comment type="caution">
    <text evidence="2">The sequence shown here is derived from an EMBL/GenBank/DDBJ whole genome shotgun (WGS) entry which is preliminary data.</text>
</comment>
<dbReference type="RefSeq" id="WP_046828426.1">
    <property type="nucleotide sequence ID" value="NZ_LBIA02000001.1"/>
</dbReference>
<dbReference type="AlphaFoldDB" id="A0A4U6BL28"/>
<dbReference type="InterPro" id="IPR011033">
    <property type="entry name" value="PRC_barrel-like_sf"/>
</dbReference>
<accession>A0A4U6BL28</accession>
<dbReference type="Proteomes" id="UP000034832">
    <property type="component" value="Unassembled WGS sequence"/>
</dbReference>
<dbReference type="PANTHER" id="PTHR36505">
    <property type="entry name" value="BLR1072 PROTEIN"/>
    <property type="match status" value="1"/>
</dbReference>
<sequence length="120" mass="13574">MQADTMSLKPHRLVASDRVEGTRVFNADGRKIGSIKRLMIDKTSGNVAYAVLCFGGFLGVGEDYRPLPWASMRYNLEIEAYELLTLMSDEELAKAPSFGTDKEFDWGNRVREVDAYWIGF</sequence>
<keyword evidence="3" id="KW-1185">Reference proteome</keyword>
<evidence type="ECO:0000313" key="2">
    <source>
        <dbReference type="EMBL" id="TKT70956.1"/>
    </source>
</evidence>
<dbReference type="SUPFAM" id="SSF50346">
    <property type="entry name" value="PRC-barrel domain"/>
    <property type="match status" value="1"/>
</dbReference>
<dbReference type="OrthoDB" id="7274881at2"/>
<dbReference type="EMBL" id="LBIA02000001">
    <property type="protein sequence ID" value="TKT70956.1"/>
    <property type="molecule type" value="Genomic_DNA"/>
</dbReference>
<gene>
    <name evidence="2" type="ORF">YH63_005790</name>
</gene>
<dbReference type="PANTHER" id="PTHR36505:SF1">
    <property type="entry name" value="BLR1072 PROTEIN"/>
    <property type="match status" value="1"/>
</dbReference>
<dbReference type="STRING" id="211460.YH63_13135"/>
<evidence type="ECO:0000259" key="1">
    <source>
        <dbReference type="Pfam" id="PF05239"/>
    </source>
</evidence>
<organism evidence="2 3">
    <name type="scientific">Afipia massiliensis</name>
    <dbReference type="NCBI Taxonomy" id="211460"/>
    <lineage>
        <taxon>Bacteria</taxon>
        <taxon>Pseudomonadati</taxon>
        <taxon>Pseudomonadota</taxon>
        <taxon>Alphaproteobacteria</taxon>
        <taxon>Hyphomicrobiales</taxon>
        <taxon>Nitrobacteraceae</taxon>
        <taxon>Afipia</taxon>
    </lineage>
</organism>
<protein>
    <submittedName>
        <fullName evidence="2">PRC-barrel domain containing protein</fullName>
    </submittedName>
</protein>
<evidence type="ECO:0000313" key="3">
    <source>
        <dbReference type="Proteomes" id="UP000034832"/>
    </source>
</evidence>
<name>A0A4U6BL28_9BRAD</name>
<reference evidence="2" key="1">
    <citation type="submission" date="2019-04" db="EMBL/GenBank/DDBJ databases">
        <title>Whole genome sequencing of cave bacteria.</title>
        <authorList>
            <person name="Gan H.M."/>
            <person name="Barton H."/>
            <person name="Savka M.A."/>
        </authorList>
    </citation>
    <scope>NUCLEOTIDE SEQUENCE [LARGE SCALE GENOMIC DNA]</scope>
    <source>
        <strain evidence="2">LC387</strain>
    </source>
</reference>
<feature type="domain" description="PRC-barrel" evidence="1">
    <location>
        <begin position="16"/>
        <end position="70"/>
    </location>
</feature>
<dbReference type="Gene3D" id="2.30.30.240">
    <property type="entry name" value="PRC-barrel domain"/>
    <property type="match status" value="1"/>
</dbReference>
<dbReference type="Pfam" id="PF05239">
    <property type="entry name" value="PRC"/>
    <property type="match status" value="1"/>
</dbReference>
<dbReference type="InterPro" id="IPR027275">
    <property type="entry name" value="PRC-brl_dom"/>
</dbReference>
<proteinExistence type="predicted"/>